<feature type="chain" id="PRO_5029633661" description="Secreted protein" evidence="2">
    <location>
        <begin position="21"/>
        <end position="127"/>
    </location>
</feature>
<proteinExistence type="predicted"/>
<feature type="signal peptide" evidence="2">
    <location>
        <begin position="1"/>
        <end position="20"/>
    </location>
</feature>
<organism evidence="3 4">
    <name type="scientific">Pipistrellus kuhlii</name>
    <name type="common">Kuhl's pipistrelle</name>
    <dbReference type="NCBI Taxonomy" id="59472"/>
    <lineage>
        <taxon>Eukaryota</taxon>
        <taxon>Metazoa</taxon>
        <taxon>Chordata</taxon>
        <taxon>Craniata</taxon>
        <taxon>Vertebrata</taxon>
        <taxon>Euteleostomi</taxon>
        <taxon>Mammalia</taxon>
        <taxon>Eutheria</taxon>
        <taxon>Laurasiatheria</taxon>
        <taxon>Chiroptera</taxon>
        <taxon>Yangochiroptera</taxon>
        <taxon>Vespertilionidae</taxon>
        <taxon>Pipistrellus</taxon>
    </lineage>
</organism>
<dbReference type="EMBL" id="JACAGB010000003">
    <property type="protein sequence ID" value="KAF6374396.1"/>
    <property type="molecule type" value="Genomic_DNA"/>
</dbReference>
<evidence type="ECO:0000313" key="4">
    <source>
        <dbReference type="Proteomes" id="UP000558488"/>
    </source>
</evidence>
<keyword evidence="4" id="KW-1185">Reference proteome</keyword>
<reference evidence="3 4" key="1">
    <citation type="journal article" date="2020" name="Nature">
        <title>Six reference-quality genomes reveal evolution of bat adaptations.</title>
        <authorList>
            <person name="Jebb D."/>
            <person name="Huang Z."/>
            <person name="Pippel M."/>
            <person name="Hughes G.M."/>
            <person name="Lavrichenko K."/>
            <person name="Devanna P."/>
            <person name="Winkler S."/>
            <person name="Jermiin L.S."/>
            <person name="Skirmuntt E.C."/>
            <person name="Katzourakis A."/>
            <person name="Burkitt-Gray L."/>
            <person name="Ray D.A."/>
            <person name="Sullivan K.A.M."/>
            <person name="Roscito J.G."/>
            <person name="Kirilenko B.M."/>
            <person name="Davalos L.M."/>
            <person name="Corthals A.P."/>
            <person name="Power M.L."/>
            <person name="Jones G."/>
            <person name="Ransome R.D."/>
            <person name="Dechmann D.K.N."/>
            <person name="Locatelli A.G."/>
            <person name="Puechmaille S.J."/>
            <person name="Fedrigo O."/>
            <person name="Jarvis E.D."/>
            <person name="Hiller M."/>
            <person name="Vernes S.C."/>
            <person name="Myers E.W."/>
            <person name="Teeling E.C."/>
        </authorList>
    </citation>
    <scope>NUCLEOTIDE SEQUENCE [LARGE SCALE GENOMIC DNA]</scope>
    <source>
        <strain evidence="3">MPipKuh1</strain>
        <tissue evidence="3">Flight muscle</tissue>
    </source>
</reference>
<evidence type="ECO:0000313" key="3">
    <source>
        <dbReference type="EMBL" id="KAF6374396.1"/>
    </source>
</evidence>
<accession>A0A7J7ZKC7</accession>
<keyword evidence="1" id="KW-0812">Transmembrane</keyword>
<feature type="transmembrane region" description="Helical" evidence="1">
    <location>
        <begin position="71"/>
        <end position="89"/>
    </location>
</feature>
<gene>
    <name evidence="3" type="ORF">mPipKuh1_009615</name>
</gene>
<comment type="caution">
    <text evidence="3">The sequence shown here is derived from an EMBL/GenBank/DDBJ whole genome shotgun (WGS) entry which is preliminary data.</text>
</comment>
<evidence type="ECO:0008006" key="5">
    <source>
        <dbReference type="Google" id="ProtNLM"/>
    </source>
</evidence>
<keyword evidence="2" id="KW-0732">Signal</keyword>
<evidence type="ECO:0000256" key="2">
    <source>
        <dbReference type="SAM" id="SignalP"/>
    </source>
</evidence>
<keyword evidence="1" id="KW-1133">Transmembrane helix</keyword>
<evidence type="ECO:0000256" key="1">
    <source>
        <dbReference type="SAM" id="Phobius"/>
    </source>
</evidence>
<feature type="transmembrane region" description="Helical" evidence="1">
    <location>
        <begin position="36"/>
        <end position="59"/>
    </location>
</feature>
<name>A0A7J7ZKC7_PIPKU</name>
<dbReference type="AlphaFoldDB" id="A0A7J7ZKC7"/>
<protein>
    <recommendedName>
        <fullName evidence="5">Secreted protein</fullName>
    </recommendedName>
</protein>
<keyword evidence="1" id="KW-0472">Membrane</keyword>
<dbReference type="Proteomes" id="UP000558488">
    <property type="component" value="Unassembled WGS sequence"/>
</dbReference>
<sequence length="127" mass="14834">MPSCLLFILILYLECLRTVGVKCDHKTSYPHHHPVFFFEILLSFLISPSTFIINSNLIPPKLKIPGEEQKLLFFLTQSLFFLIYFIDFLQRGGERDRARNVNERETSTSCFLHTPYRGCTRNQCTCP</sequence>